<protein>
    <submittedName>
        <fullName evidence="6">Pachytene checkpoint protein 2-like protein</fullName>
    </submittedName>
</protein>
<dbReference type="AlphaFoldDB" id="A0A420HPE8"/>
<keyword evidence="3" id="KW-0067">ATP-binding</keyword>
<evidence type="ECO:0000313" key="6">
    <source>
        <dbReference type="EMBL" id="RKF59277.1"/>
    </source>
</evidence>
<organism evidence="6 7">
    <name type="scientific">Erysiphe neolycopersici</name>
    <dbReference type="NCBI Taxonomy" id="212602"/>
    <lineage>
        <taxon>Eukaryota</taxon>
        <taxon>Fungi</taxon>
        <taxon>Dikarya</taxon>
        <taxon>Ascomycota</taxon>
        <taxon>Pezizomycotina</taxon>
        <taxon>Leotiomycetes</taxon>
        <taxon>Erysiphales</taxon>
        <taxon>Erysiphaceae</taxon>
        <taxon>Erysiphe</taxon>
    </lineage>
</organism>
<dbReference type="EMBL" id="MCFK01006146">
    <property type="protein sequence ID" value="RKF59277.1"/>
    <property type="molecule type" value="Genomic_DNA"/>
</dbReference>
<dbReference type="SUPFAM" id="SSF52540">
    <property type="entry name" value="P-loop containing nucleoside triphosphate hydrolases"/>
    <property type="match status" value="1"/>
</dbReference>
<evidence type="ECO:0000259" key="5">
    <source>
        <dbReference type="SMART" id="SM00382"/>
    </source>
</evidence>
<comment type="caution">
    <text evidence="6">The sequence shown here is derived from an EMBL/GenBank/DDBJ whole genome shotgun (WGS) entry which is preliminary data.</text>
</comment>
<dbReference type="InterPro" id="IPR027417">
    <property type="entry name" value="P-loop_NTPase"/>
</dbReference>
<evidence type="ECO:0000256" key="4">
    <source>
        <dbReference type="ARBA" id="ARBA00023254"/>
    </source>
</evidence>
<dbReference type="InterPro" id="IPR003593">
    <property type="entry name" value="AAA+_ATPase"/>
</dbReference>
<dbReference type="Proteomes" id="UP000286134">
    <property type="component" value="Unassembled WGS sequence"/>
</dbReference>
<dbReference type="Pfam" id="PF00004">
    <property type="entry name" value="AAA"/>
    <property type="match status" value="1"/>
</dbReference>
<proteinExistence type="inferred from homology"/>
<dbReference type="InterPro" id="IPR058249">
    <property type="entry name" value="Pch2_C"/>
</dbReference>
<dbReference type="OrthoDB" id="5925at2759"/>
<gene>
    <name evidence="6" type="ORF">OnM2_061040</name>
</gene>
<feature type="domain" description="AAA+ ATPase" evidence="5">
    <location>
        <begin position="196"/>
        <end position="346"/>
    </location>
</feature>
<accession>A0A420HPE8</accession>
<dbReference type="SMART" id="SM00382">
    <property type="entry name" value="AAA"/>
    <property type="match status" value="1"/>
</dbReference>
<reference evidence="6 7" key="1">
    <citation type="journal article" date="2018" name="BMC Genomics">
        <title>Comparative genome analyses reveal sequence features reflecting distinct modes of host-adaptation between dicot and monocot powdery mildew.</title>
        <authorList>
            <person name="Wu Y."/>
            <person name="Ma X."/>
            <person name="Pan Z."/>
            <person name="Kale S.D."/>
            <person name="Song Y."/>
            <person name="King H."/>
            <person name="Zhang Q."/>
            <person name="Presley C."/>
            <person name="Deng X."/>
            <person name="Wei C.I."/>
            <person name="Xiao S."/>
        </authorList>
    </citation>
    <scope>NUCLEOTIDE SEQUENCE [LARGE SCALE GENOMIC DNA]</scope>
    <source>
        <strain evidence="6">UMSG2</strain>
    </source>
</reference>
<evidence type="ECO:0000256" key="1">
    <source>
        <dbReference type="ARBA" id="ARBA00007271"/>
    </source>
</evidence>
<dbReference type="InterPro" id="IPR003959">
    <property type="entry name" value="ATPase_AAA_core"/>
</dbReference>
<dbReference type="GO" id="GO:0016887">
    <property type="term" value="F:ATP hydrolysis activity"/>
    <property type="evidence" value="ECO:0007669"/>
    <property type="project" value="InterPro"/>
</dbReference>
<dbReference type="STRING" id="212602.A0A420HPE8"/>
<evidence type="ECO:0000256" key="2">
    <source>
        <dbReference type="ARBA" id="ARBA00022741"/>
    </source>
</evidence>
<dbReference type="GO" id="GO:0005634">
    <property type="term" value="C:nucleus"/>
    <property type="evidence" value="ECO:0007669"/>
    <property type="project" value="TreeGrafter"/>
</dbReference>
<name>A0A420HPE8_9PEZI</name>
<sequence length="523" mass="59854">MSETKGVIFIEARIRDDKLNDADIDRISYEKVGVMFNKPSLMMHLWFLTRPKLQAELEHQLSSENLTFELLEEILDDSRMTNEMDGEYKLGPLYQFAKDTLDSLKVVEYMGPAREFTCYTTEDVRVEVQIYSLYNTSDSTAEEDQQLPQAEIISLPHSRFANLWEELVFQDDIKGDLIWVITNILKFSRLGEVGDMNPLILLHGPPGTGKTTLCRGLAQKASIRLNTIYTQTRFIQIKTATLLSKYYSESARQVDEIFTKITHICRQNPDEFICVLIDEVESIASSREFSSKSGESQDSLRATNALLTGLDRTKINSNIIFLFTSNMYEALDFAFLDRCGLIRSIDPPSIISQYEILRTKINKLMRRGVIEVTHPIEIIPTYDEATLASTAGHTYYPGCKLLNIVHMIRSGNVNARSGKEISGRSITQLPEQAILRYLRSEKCDLNMALAYIIKFIIFEQDQDKASIELEQDLGIKLNRERKRKFRLILDDICDSQAADKYRKAILSQSLSASFKIQIEECDM</sequence>
<comment type="similarity">
    <text evidence="1">Belongs to the AAA ATPase family. PCH2 subfamily.</text>
</comment>
<dbReference type="GO" id="GO:0005524">
    <property type="term" value="F:ATP binding"/>
    <property type="evidence" value="ECO:0007669"/>
    <property type="project" value="UniProtKB-KW"/>
</dbReference>
<dbReference type="GO" id="GO:0051598">
    <property type="term" value="P:meiotic recombination checkpoint signaling"/>
    <property type="evidence" value="ECO:0007669"/>
    <property type="project" value="TreeGrafter"/>
</dbReference>
<dbReference type="InterPro" id="IPR044539">
    <property type="entry name" value="Pch2-like"/>
</dbReference>
<keyword evidence="4" id="KW-0469">Meiosis</keyword>
<dbReference type="Pfam" id="PF23242">
    <property type="entry name" value="AAA_lid_TRIP13_C"/>
    <property type="match status" value="1"/>
</dbReference>
<keyword evidence="2" id="KW-0547">Nucleotide-binding</keyword>
<evidence type="ECO:0000313" key="7">
    <source>
        <dbReference type="Proteomes" id="UP000286134"/>
    </source>
</evidence>
<dbReference type="GO" id="GO:0005694">
    <property type="term" value="C:chromosome"/>
    <property type="evidence" value="ECO:0007669"/>
    <property type="project" value="TreeGrafter"/>
</dbReference>
<evidence type="ECO:0000256" key="3">
    <source>
        <dbReference type="ARBA" id="ARBA00022840"/>
    </source>
</evidence>
<dbReference type="Gene3D" id="3.40.50.300">
    <property type="entry name" value="P-loop containing nucleotide triphosphate hydrolases"/>
    <property type="match status" value="1"/>
</dbReference>
<dbReference type="PANTHER" id="PTHR45991:SF1">
    <property type="entry name" value="PACHYTENE CHECKPOINT PROTEIN 2 HOMOLOG"/>
    <property type="match status" value="1"/>
</dbReference>
<dbReference type="PANTHER" id="PTHR45991">
    <property type="entry name" value="PACHYTENE CHECKPOINT PROTEIN 2"/>
    <property type="match status" value="1"/>
</dbReference>
<keyword evidence="7" id="KW-1185">Reference proteome</keyword>
<dbReference type="GO" id="GO:0007131">
    <property type="term" value="P:reciprocal meiotic recombination"/>
    <property type="evidence" value="ECO:0007669"/>
    <property type="project" value="TreeGrafter"/>
</dbReference>